<protein>
    <submittedName>
        <fullName evidence="2">Putative phosphoesterase</fullName>
    </submittedName>
</protein>
<dbReference type="Gene3D" id="3.60.21.10">
    <property type="match status" value="1"/>
</dbReference>
<sequence>MKIQYMSDLHLEFRENSRYLKHNELPVTGDVLVLAGDIFYLRDRIAPMMKFWKWASDNYRQVLIVPGNHEYYNYSDVMERGLQWKWMFRENVGFYQNQVIRIDDTDFVLSTLWSRINPNDEYFVWKGMNDFRQIKFDGKLLQVEEFNRMHDTCIDFIRKSVEESTASHIVVVTHHLPTFEVVATEHKNSVLNSAFASEYGDWIANSRIDTWIYGHSHTNIDTEIGGTRIISNQMGYVFANEHFVNGFDPEKYVEI</sequence>
<dbReference type="SUPFAM" id="SSF56300">
    <property type="entry name" value="Metallo-dependent phosphatases"/>
    <property type="match status" value="1"/>
</dbReference>
<accession>A0A173UG28</accession>
<dbReference type="AlphaFoldDB" id="A0A173UG28"/>
<dbReference type="InterPro" id="IPR004843">
    <property type="entry name" value="Calcineurin-like_PHP"/>
</dbReference>
<dbReference type="GO" id="GO:0016787">
    <property type="term" value="F:hydrolase activity"/>
    <property type="evidence" value="ECO:0007669"/>
    <property type="project" value="InterPro"/>
</dbReference>
<dbReference type="InterPro" id="IPR029052">
    <property type="entry name" value="Metallo-depent_PP-like"/>
</dbReference>
<proteinExistence type="predicted"/>
<dbReference type="PANTHER" id="PTHR37844:SF1">
    <property type="entry name" value="CALCINEURIN-LIKE PHOSPHOESTERASE DOMAIN-CONTAINING PROTEIN"/>
    <property type="match status" value="1"/>
</dbReference>
<organism evidence="2 3">
    <name type="scientific">Parabacteroides distasonis</name>
    <dbReference type="NCBI Taxonomy" id="823"/>
    <lineage>
        <taxon>Bacteria</taxon>
        <taxon>Pseudomonadati</taxon>
        <taxon>Bacteroidota</taxon>
        <taxon>Bacteroidia</taxon>
        <taxon>Bacteroidales</taxon>
        <taxon>Tannerellaceae</taxon>
        <taxon>Parabacteroides</taxon>
    </lineage>
</organism>
<dbReference type="Pfam" id="PF00149">
    <property type="entry name" value="Metallophos"/>
    <property type="match status" value="1"/>
</dbReference>
<name>A0A173UG28_PARDI</name>
<dbReference type="PANTHER" id="PTHR37844">
    <property type="entry name" value="SER/THR PROTEIN PHOSPHATASE SUPERFAMILY (AFU_ORTHOLOGUE AFUA_1G14840)"/>
    <property type="match status" value="1"/>
</dbReference>
<feature type="domain" description="Calcineurin-like phosphoesterase" evidence="1">
    <location>
        <begin position="1"/>
        <end position="218"/>
    </location>
</feature>
<dbReference type="EMBL" id="CYXP01000004">
    <property type="protein sequence ID" value="CUN13789.1"/>
    <property type="molecule type" value="Genomic_DNA"/>
</dbReference>
<dbReference type="RefSeq" id="WP_044545603.1">
    <property type="nucleotide sequence ID" value="NZ_CDRH01000307.1"/>
</dbReference>
<dbReference type="Proteomes" id="UP000095591">
    <property type="component" value="Unassembled WGS sequence"/>
</dbReference>
<reference evidence="2 3" key="1">
    <citation type="submission" date="2015-09" db="EMBL/GenBank/DDBJ databases">
        <authorList>
            <consortium name="Pathogen Informatics"/>
        </authorList>
    </citation>
    <scope>NUCLEOTIDE SEQUENCE [LARGE SCALE GENOMIC DNA]</scope>
    <source>
        <strain evidence="2 3">2789STDY5608872</strain>
    </source>
</reference>
<evidence type="ECO:0000313" key="3">
    <source>
        <dbReference type="Proteomes" id="UP000095591"/>
    </source>
</evidence>
<evidence type="ECO:0000259" key="1">
    <source>
        <dbReference type="Pfam" id="PF00149"/>
    </source>
</evidence>
<gene>
    <name evidence="2" type="ORF">ERS852429_02130</name>
</gene>
<evidence type="ECO:0000313" key="2">
    <source>
        <dbReference type="EMBL" id="CUN13789.1"/>
    </source>
</evidence>